<feature type="domain" description="SH3b" evidence="3">
    <location>
        <begin position="35"/>
        <end position="99"/>
    </location>
</feature>
<dbReference type="Gene3D" id="3.40.630.40">
    <property type="entry name" value="Zn-dependent exopeptidases"/>
    <property type="match status" value="1"/>
</dbReference>
<dbReference type="CDD" id="cd02696">
    <property type="entry name" value="MurNAc-LAA"/>
    <property type="match status" value="1"/>
</dbReference>
<protein>
    <submittedName>
        <fullName evidence="4">Putative N-acetylmuramoyl-L-alanine amidase YrvJ</fullName>
    </submittedName>
</protein>
<reference evidence="4 5" key="1">
    <citation type="journal article" date="2013" name="PLoS ONE">
        <title>Genomic Analysis by Deep Sequencing of the Probiotic Lactobacillus brevis KB290 Harboring Nine Plasmids Reveals Genomic Stability.</title>
        <authorList>
            <person name="Fukao M."/>
            <person name="Oshima K."/>
            <person name="Morita H."/>
            <person name="Toh H."/>
            <person name="Suda W."/>
            <person name="Kim S.W."/>
            <person name="Suzuki S."/>
            <person name="Yakabe T."/>
            <person name="Hattori M."/>
            <person name="Yajima N."/>
        </authorList>
    </citation>
    <scope>NUCLEOTIDE SEQUENCE [LARGE SCALE GENOMIC DNA]</scope>
    <source>
        <strain evidence="4 5">KB290</strain>
    </source>
</reference>
<evidence type="ECO:0000256" key="1">
    <source>
        <dbReference type="ARBA" id="ARBA00022801"/>
    </source>
</evidence>
<dbReference type="AlphaFoldDB" id="M5B096"/>
<dbReference type="GO" id="GO:0071555">
    <property type="term" value="P:cell wall organization"/>
    <property type="evidence" value="ECO:0007669"/>
    <property type="project" value="UniProtKB-KW"/>
</dbReference>
<dbReference type="PANTHER" id="PTHR30404">
    <property type="entry name" value="N-ACETYLMURAMOYL-L-ALANINE AMIDASE"/>
    <property type="match status" value="1"/>
</dbReference>
<evidence type="ECO:0000259" key="3">
    <source>
        <dbReference type="PROSITE" id="PS51781"/>
    </source>
</evidence>
<dbReference type="GO" id="GO:0008745">
    <property type="term" value="F:N-acetylmuramoyl-L-alanine amidase activity"/>
    <property type="evidence" value="ECO:0007669"/>
    <property type="project" value="InterPro"/>
</dbReference>
<evidence type="ECO:0000313" key="5">
    <source>
        <dbReference type="Proteomes" id="UP000012042"/>
    </source>
</evidence>
<dbReference type="SMART" id="SM00646">
    <property type="entry name" value="Ami_3"/>
    <property type="match status" value="1"/>
</dbReference>
<dbReference type="InterPro" id="IPR002508">
    <property type="entry name" value="MurNAc-LAA_cat"/>
</dbReference>
<dbReference type="PROSITE" id="PS51781">
    <property type="entry name" value="SH3B"/>
    <property type="match status" value="1"/>
</dbReference>
<dbReference type="Pfam" id="PF01520">
    <property type="entry name" value="Amidase_3"/>
    <property type="match status" value="1"/>
</dbReference>
<evidence type="ECO:0000313" key="4">
    <source>
        <dbReference type="EMBL" id="BAN06881.1"/>
    </source>
</evidence>
<dbReference type="KEGG" id="lbk:LVISKB_1246"/>
<gene>
    <name evidence="4" type="ORF">LVISKB_1246</name>
</gene>
<accession>M5B096</accession>
<dbReference type="PATRIC" id="fig|1001583.3.peg.1233"/>
<dbReference type="InterPro" id="IPR050695">
    <property type="entry name" value="N-acetylmuramoyl_amidase_3"/>
</dbReference>
<evidence type="ECO:0000256" key="2">
    <source>
        <dbReference type="ARBA" id="ARBA00023316"/>
    </source>
</evidence>
<proteinExistence type="predicted"/>
<organism evidence="4 5">
    <name type="scientific">Levilactobacillus brevis KB290</name>
    <dbReference type="NCBI Taxonomy" id="1001583"/>
    <lineage>
        <taxon>Bacteria</taxon>
        <taxon>Bacillati</taxon>
        <taxon>Bacillota</taxon>
        <taxon>Bacilli</taxon>
        <taxon>Lactobacillales</taxon>
        <taxon>Lactobacillaceae</taxon>
        <taxon>Levilactobacillus</taxon>
    </lineage>
</organism>
<sequence>MLRRLNMHFKLKNWPGLVTSLVILLVAGGLLWAFTQHNAVTATVSNLNLRNGPGLTYQATHKVKKNSRLTILGEKNNWYHVRDSQNHFGWVASWLVDHPGSLKRVTNLSEATIVLDPGHGGSDSGALSIDQKHDEKVYTLALAKKVAQRLRARGAHVIMTRDTDKTVSLADRPALANTNQASAFISFHFDSAPADNLGSGTTTYYYHRQTSYALAKAINQGMSDLPLTNRGVKFGNFEVIRDNSRPSLLIEMGYINTKKDFSYIRRAAYQDQVAKRVVAGLSTYFQSAS</sequence>
<dbReference type="SMART" id="SM00287">
    <property type="entry name" value="SH3b"/>
    <property type="match status" value="1"/>
</dbReference>
<dbReference type="InterPro" id="IPR003646">
    <property type="entry name" value="SH3-like_bac-type"/>
</dbReference>
<keyword evidence="1" id="KW-0378">Hydrolase</keyword>
<dbReference type="Gene3D" id="2.30.30.40">
    <property type="entry name" value="SH3 Domains"/>
    <property type="match status" value="1"/>
</dbReference>
<dbReference type="GO" id="GO:0009253">
    <property type="term" value="P:peptidoglycan catabolic process"/>
    <property type="evidence" value="ECO:0007669"/>
    <property type="project" value="InterPro"/>
</dbReference>
<keyword evidence="2" id="KW-0961">Cell wall biogenesis/degradation</keyword>
<dbReference type="Proteomes" id="UP000012042">
    <property type="component" value="Chromosome"/>
</dbReference>
<dbReference type="PANTHER" id="PTHR30404:SF7">
    <property type="entry name" value="CELL WALL AMIDASE LYTH-RELATED"/>
    <property type="match status" value="1"/>
</dbReference>
<name>M5B096_LEVBR</name>
<dbReference type="EMBL" id="AP012167">
    <property type="protein sequence ID" value="BAN06881.1"/>
    <property type="molecule type" value="Genomic_DNA"/>
</dbReference>
<dbReference type="Pfam" id="PF08239">
    <property type="entry name" value="SH3_3"/>
    <property type="match status" value="1"/>
</dbReference>
<dbReference type="SUPFAM" id="SSF53187">
    <property type="entry name" value="Zn-dependent exopeptidases"/>
    <property type="match status" value="1"/>
</dbReference>
<dbReference type="HOGENOM" id="CLU_014322_1_1_9"/>
<dbReference type="GO" id="GO:0030288">
    <property type="term" value="C:outer membrane-bounded periplasmic space"/>
    <property type="evidence" value="ECO:0007669"/>
    <property type="project" value="TreeGrafter"/>
</dbReference>